<dbReference type="Proteomes" id="UP000288716">
    <property type="component" value="Unassembled WGS sequence"/>
</dbReference>
<dbReference type="VEuPathDB" id="VectorBase:LDEU004037"/>
<dbReference type="AlphaFoldDB" id="A0A443SKI9"/>
<organism evidence="3 4">
    <name type="scientific">Leptotrombidium deliense</name>
    <dbReference type="NCBI Taxonomy" id="299467"/>
    <lineage>
        <taxon>Eukaryota</taxon>
        <taxon>Metazoa</taxon>
        <taxon>Ecdysozoa</taxon>
        <taxon>Arthropoda</taxon>
        <taxon>Chelicerata</taxon>
        <taxon>Arachnida</taxon>
        <taxon>Acari</taxon>
        <taxon>Acariformes</taxon>
        <taxon>Trombidiformes</taxon>
        <taxon>Prostigmata</taxon>
        <taxon>Anystina</taxon>
        <taxon>Parasitengona</taxon>
        <taxon>Trombiculoidea</taxon>
        <taxon>Trombiculidae</taxon>
        <taxon>Leptotrombidium</taxon>
    </lineage>
</organism>
<feature type="chain" id="PRO_5019271281" evidence="2">
    <location>
        <begin position="21"/>
        <end position="566"/>
    </location>
</feature>
<gene>
    <name evidence="3" type="ORF">B4U80_12821</name>
</gene>
<keyword evidence="1" id="KW-0472">Membrane</keyword>
<evidence type="ECO:0000256" key="1">
    <source>
        <dbReference type="SAM" id="Phobius"/>
    </source>
</evidence>
<sequence length="566" mass="64997">MNSLQFLIAISILCSFTTDAFDCDTMANPYGGFRGINSDIYIFSKSGYLSKLKSFENGKWFRVYDNYPKFWKYWIRDDFSYFANDQVEYIFHGVSGGEVEFKTSKSKFLEGFHWNPYYVRYEFSSSRAPDRGSFRNCEIIKDTASAFGNKARRKCQTETSCFRVISETEVSENGTDLADVDYLKDSVSCDSIRHVASMIAFNTSEGSYGYSFQDQYSVPLYVLPKRPKRASTSFTILKTKFSDAIYVAYENDEFPDIPNDRKLIVHNKLWFGCPVIDCQGIFIDAATKISNQTVLIFAGKYIYEVSSINKKPNNPKTGKRYFHTPHDVEYIDAAFTDRTTGNITVIKNERIIVATPNIKYKWVFSPGEMNKECNGSVENAVFNLKLENFYMFCGNRRLGIVWAYRQTGEAITRKYISFINSNLPKSIDAAFTHPDNDDIILMKNNFAIRIESDKFFQQTSSITLSFREYFGCKNESFPNLFPENFAKSKYEHLTRPKKAEKEPDEGDVVSSDDNTIFYVIGILFIVFVALLVFVVIIYGKEKSLKRDSSLMNTKESKTTGMKKGTN</sequence>
<keyword evidence="2" id="KW-0732">Signal</keyword>
<dbReference type="Gene3D" id="2.110.10.10">
    <property type="entry name" value="Hemopexin-like domain"/>
    <property type="match status" value="1"/>
</dbReference>
<dbReference type="InterPro" id="IPR036375">
    <property type="entry name" value="Hemopexin-like_dom_sf"/>
</dbReference>
<protein>
    <submittedName>
        <fullName evidence="3">Uncharacterized protein</fullName>
    </submittedName>
</protein>
<evidence type="ECO:0000313" key="4">
    <source>
        <dbReference type="Proteomes" id="UP000288716"/>
    </source>
</evidence>
<dbReference type="EMBL" id="NCKV01001635">
    <property type="protein sequence ID" value="RWS28003.1"/>
    <property type="molecule type" value="Genomic_DNA"/>
</dbReference>
<keyword evidence="1" id="KW-1133">Transmembrane helix</keyword>
<feature type="signal peptide" evidence="2">
    <location>
        <begin position="1"/>
        <end position="20"/>
    </location>
</feature>
<keyword evidence="4" id="KW-1185">Reference proteome</keyword>
<comment type="caution">
    <text evidence="3">The sequence shown here is derived from an EMBL/GenBank/DDBJ whole genome shotgun (WGS) entry which is preliminary data.</text>
</comment>
<keyword evidence="1" id="KW-0812">Transmembrane</keyword>
<proteinExistence type="predicted"/>
<reference evidence="3 4" key="1">
    <citation type="journal article" date="2018" name="Gigascience">
        <title>Genomes of trombidid mites reveal novel predicted allergens and laterally-transferred genes associated with secondary metabolism.</title>
        <authorList>
            <person name="Dong X."/>
            <person name="Chaisiri K."/>
            <person name="Xia D."/>
            <person name="Armstrong S.D."/>
            <person name="Fang Y."/>
            <person name="Donnelly M.J."/>
            <person name="Kadowaki T."/>
            <person name="McGarry J.W."/>
            <person name="Darby A.C."/>
            <person name="Makepeace B.L."/>
        </authorList>
    </citation>
    <scope>NUCLEOTIDE SEQUENCE [LARGE SCALE GENOMIC DNA]</scope>
    <source>
        <strain evidence="3">UoL-UT</strain>
    </source>
</reference>
<feature type="transmembrane region" description="Helical" evidence="1">
    <location>
        <begin position="516"/>
        <end position="538"/>
    </location>
</feature>
<evidence type="ECO:0000256" key="2">
    <source>
        <dbReference type="SAM" id="SignalP"/>
    </source>
</evidence>
<accession>A0A443SKI9</accession>
<name>A0A443SKI9_9ACAR</name>
<evidence type="ECO:0000313" key="3">
    <source>
        <dbReference type="EMBL" id="RWS28003.1"/>
    </source>
</evidence>
<dbReference type="SUPFAM" id="SSF50923">
    <property type="entry name" value="Hemopexin-like domain"/>
    <property type="match status" value="1"/>
</dbReference>